<dbReference type="RefSeq" id="WP_258789636.1">
    <property type="nucleotide sequence ID" value="NZ_JANUGQ010000021.1"/>
</dbReference>
<dbReference type="Proteomes" id="UP001431313">
    <property type="component" value="Unassembled WGS sequence"/>
</dbReference>
<dbReference type="Gene3D" id="3.40.50.150">
    <property type="entry name" value="Vaccinia Virus protein VP39"/>
    <property type="match status" value="1"/>
</dbReference>
<comment type="caution">
    <text evidence="2">The sequence shown here is derived from an EMBL/GenBank/DDBJ whole genome shotgun (WGS) entry which is preliminary data.</text>
</comment>
<accession>A0ABT2CLQ9</accession>
<proteinExistence type="predicted"/>
<organism evidence="2 3">
    <name type="scientific">Streptomyces pyxinae</name>
    <dbReference type="NCBI Taxonomy" id="2970734"/>
    <lineage>
        <taxon>Bacteria</taxon>
        <taxon>Bacillati</taxon>
        <taxon>Actinomycetota</taxon>
        <taxon>Actinomycetes</taxon>
        <taxon>Kitasatosporales</taxon>
        <taxon>Streptomycetaceae</taxon>
        <taxon>Streptomyces</taxon>
    </lineage>
</organism>
<dbReference type="SUPFAM" id="SSF53335">
    <property type="entry name" value="S-adenosyl-L-methionine-dependent methyltransferases"/>
    <property type="match status" value="1"/>
</dbReference>
<name>A0ABT2CLQ9_9ACTN</name>
<gene>
    <name evidence="2" type="ORF">NX801_22465</name>
</gene>
<dbReference type="CDD" id="cd02440">
    <property type="entry name" value="AdoMet_MTases"/>
    <property type="match status" value="1"/>
</dbReference>
<dbReference type="PANTHER" id="PTHR43591">
    <property type="entry name" value="METHYLTRANSFERASE"/>
    <property type="match status" value="1"/>
</dbReference>
<sequence length="226" mass="25247">MIGTLLKKPLEVVETNFRRPHGTAGQLVGHLMTLQHRSLTVWAIEHMDVRRSQRVLDVGCGGGMAVKLLAERTPQGFVAGVDYSLDMVSQALRRNADAVARRRVEIRHGDSAELPYEDASFDQVSAIETFYFWPDPMRGLAEAHRVLRPGGQVAITLEMSREAAADPSLVQRFFGKRFTERSERDGLNILSGADLTEMLTKAGFRDVRFVAEPRRSLGWVCALGRK</sequence>
<dbReference type="InterPro" id="IPR029063">
    <property type="entry name" value="SAM-dependent_MTases_sf"/>
</dbReference>
<feature type="domain" description="Methyltransferase type 11" evidence="1">
    <location>
        <begin position="56"/>
        <end position="155"/>
    </location>
</feature>
<dbReference type="EMBL" id="JANUGQ010000021">
    <property type="protein sequence ID" value="MCS0638366.1"/>
    <property type="molecule type" value="Genomic_DNA"/>
</dbReference>
<keyword evidence="3" id="KW-1185">Reference proteome</keyword>
<evidence type="ECO:0000259" key="1">
    <source>
        <dbReference type="Pfam" id="PF08241"/>
    </source>
</evidence>
<dbReference type="InterPro" id="IPR013216">
    <property type="entry name" value="Methyltransf_11"/>
</dbReference>
<reference evidence="2" key="1">
    <citation type="submission" date="2022-08" db="EMBL/GenBank/DDBJ databases">
        <authorList>
            <person name="Somphong A."/>
            <person name="Phongsopitanun W."/>
        </authorList>
    </citation>
    <scope>NUCLEOTIDE SEQUENCE</scope>
    <source>
        <strain evidence="2">LP05-1</strain>
    </source>
</reference>
<keyword evidence="2" id="KW-0489">Methyltransferase</keyword>
<evidence type="ECO:0000313" key="2">
    <source>
        <dbReference type="EMBL" id="MCS0638366.1"/>
    </source>
</evidence>
<dbReference type="GO" id="GO:0032259">
    <property type="term" value="P:methylation"/>
    <property type="evidence" value="ECO:0007669"/>
    <property type="project" value="UniProtKB-KW"/>
</dbReference>
<dbReference type="Pfam" id="PF08241">
    <property type="entry name" value="Methyltransf_11"/>
    <property type="match status" value="1"/>
</dbReference>
<protein>
    <submittedName>
        <fullName evidence="2">Methyltransferase domain-containing protein</fullName>
    </submittedName>
</protein>
<keyword evidence="2" id="KW-0808">Transferase</keyword>
<evidence type="ECO:0000313" key="3">
    <source>
        <dbReference type="Proteomes" id="UP001431313"/>
    </source>
</evidence>
<dbReference type="GO" id="GO:0008168">
    <property type="term" value="F:methyltransferase activity"/>
    <property type="evidence" value="ECO:0007669"/>
    <property type="project" value="UniProtKB-KW"/>
</dbReference>